<keyword evidence="6" id="KW-0969">Cilium</keyword>
<evidence type="ECO:0000313" key="6">
    <source>
        <dbReference type="EMBL" id="QBG34724.1"/>
    </source>
</evidence>
<evidence type="ECO:0000256" key="3">
    <source>
        <dbReference type="ARBA" id="ARBA00023143"/>
    </source>
</evidence>
<dbReference type="OrthoDB" id="5761885at2"/>
<keyword evidence="2" id="KW-0547">Nucleotide-binding</keyword>
<keyword evidence="1" id="KW-0973">c-di-GMP</keyword>
<reference evidence="6 7" key="1">
    <citation type="submission" date="2018-12" db="EMBL/GenBank/DDBJ databases">
        <title>Complete genome of Litorilituus sediminis.</title>
        <authorList>
            <person name="Liu A."/>
            <person name="Rong J."/>
        </authorList>
    </citation>
    <scope>NUCLEOTIDE SEQUENCE [LARGE SCALE GENOMIC DNA]</scope>
    <source>
        <strain evidence="6 7">JCM 17549</strain>
    </source>
</reference>
<keyword evidence="7" id="KW-1185">Reference proteome</keyword>
<keyword evidence="3" id="KW-0975">Bacterial flagellum</keyword>
<dbReference type="KEGG" id="lsd:EMK97_02705"/>
<evidence type="ECO:0000259" key="4">
    <source>
        <dbReference type="Pfam" id="PF07238"/>
    </source>
</evidence>
<dbReference type="Gene3D" id="2.40.10.220">
    <property type="entry name" value="predicted glycosyltransferase like domains"/>
    <property type="match status" value="1"/>
</dbReference>
<dbReference type="GO" id="GO:0035438">
    <property type="term" value="F:cyclic-di-GMP binding"/>
    <property type="evidence" value="ECO:0007669"/>
    <property type="project" value="InterPro"/>
</dbReference>
<dbReference type="Pfam" id="PF07238">
    <property type="entry name" value="PilZ"/>
    <property type="match status" value="1"/>
</dbReference>
<proteinExistence type="predicted"/>
<dbReference type="Pfam" id="PF12945">
    <property type="entry name" value="PilZNR"/>
    <property type="match status" value="1"/>
</dbReference>
<protein>
    <submittedName>
        <fullName evidence="6">Flagellar brake protein</fullName>
    </submittedName>
</protein>
<evidence type="ECO:0000256" key="1">
    <source>
        <dbReference type="ARBA" id="ARBA00022636"/>
    </source>
</evidence>
<evidence type="ECO:0000313" key="7">
    <source>
        <dbReference type="Proteomes" id="UP000290244"/>
    </source>
</evidence>
<dbReference type="InterPro" id="IPR009926">
    <property type="entry name" value="T3SS_YcgR_PilZN"/>
</dbReference>
<dbReference type="SUPFAM" id="SSF141371">
    <property type="entry name" value="PilZ domain-like"/>
    <property type="match status" value="2"/>
</dbReference>
<sequence>MSEVAEQLNTNTQLFELQPGKNLDLQISHPVSVRLKLTLVGYELGKYIILKYPRVANPLDYKDVLVEGNVVIVRYLLEGSKGECFAFRSSIKSVCQYPERFIFLAYPEKIENRQLRRQQRNTIYLPASIMIEDSTQAQESQLSGVIVDISEKGCGFTFKSQSTSTTVNKRNIIVKVQTHGKQEFKIAAKVCNSRNEKGNVSVGIQFLENQPQISELLGQLFILN</sequence>
<evidence type="ECO:0000259" key="5">
    <source>
        <dbReference type="Pfam" id="PF12945"/>
    </source>
</evidence>
<dbReference type="InterPro" id="IPR009875">
    <property type="entry name" value="PilZ_domain"/>
</dbReference>
<feature type="domain" description="PilZ" evidence="4">
    <location>
        <begin position="114"/>
        <end position="220"/>
    </location>
</feature>
<dbReference type="EMBL" id="CP034759">
    <property type="protein sequence ID" value="QBG34724.1"/>
    <property type="molecule type" value="Genomic_DNA"/>
</dbReference>
<dbReference type="Gene3D" id="2.30.110.10">
    <property type="entry name" value="Electron Transport, Fmn-binding Protein, Chain A"/>
    <property type="match status" value="1"/>
</dbReference>
<keyword evidence="6" id="KW-0966">Cell projection</keyword>
<gene>
    <name evidence="6" type="ORF">EMK97_02705</name>
</gene>
<organism evidence="6 7">
    <name type="scientific">Litorilituus sediminis</name>
    <dbReference type="NCBI Taxonomy" id="718192"/>
    <lineage>
        <taxon>Bacteria</taxon>
        <taxon>Pseudomonadati</taxon>
        <taxon>Pseudomonadota</taxon>
        <taxon>Gammaproteobacteria</taxon>
        <taxon>Alteromonadales</taxon>
        <taxon>Colwelliaceae</taxon>
        <taxon>Litorilituus</taxon>
    </lineage>
</organism>
<name>A0A4P6P1A9_9GAMM</name>
<accession>A0A4P6P1A9</accession>
<dbReference type="Proteomes" id="UP000290244">
    <property type="component" value="Chromosome"/>
</dbReference>
<keyword evidence="6" id="KW-0282">Flagellum</keyword>
<dbReference type="InterPro" id="IPR012349">
    <property type="entry name" value="Split_barrel_FMN-bd"/>
</dbReference>
<feature type="domain" description="Type III secretion system flagellar brake protein YcgR PilZN" evidence="5">
    <location>
        <begin position="18"/>
        <end position="107"/>
    </location>
</feature>
<evidence type="ECO:0000256" key="2">
    <source>
        <dbReference type="ARBA" id="ARBA00022741"/>
    </source>
</evidence>
<dbReference type="RefSeq" id="WP_130599206.1">
    <property type="nucleotide sequence ID" value="NZ_CP034759.1"/>
</dbReference>
<dbReference type="AlphaFoldDB" id="A0A4P6P1A9"/>